<dbReference type="InterPro" id="IPR040465">
    <property type="entry name" value="CtsR_N"/>
</dbReference>
<evidence type="ECO:0000313" key="10">
    <source>
        <dbReference type="EMBL" id="SDL27445.1"/>
    </source>
</evidence>
<proteinExistence type="inferred from homology"/>
<feature type="domain" description="CtsR N-terminal HTH" evidence="8">
    <location>
        <begin position="4"/>
        <end position="73"/>
    </location>
</feature>
<evidence type="ECO:0000256" key="2">
    <source>
        <dbReference type="ARBA" id="ARBA00014129"/>
    </source>
</evidence>
<keyword evidence="6 7" id="KW-0804">Transcription</keyword>
<evidence type="ECO:0000256" key="7">
    <source>
        <dbReference type="PIRNR" id="PIRNR010607"/>
    </source>
</evidence>
<dbReference type="AlphaFoldDB" id="A0A1G9IQV6"/>
<evidence type="ECO:0000259" key="9">
    <source>
        <dbReference type="Pfam" id="PF17727"/>
    </source>
</evidence>
<dbReference type="Gene3D" id="1.10.1200.150">
    <property type="entry name" value="Transcriptional regulator CtsR, C-terminal domain"/>
    <property type="match status" value="1"/>
</dbReference>
<evidence type="ECO:0000259" key="8">
    <source>
        <dbReference type="Pfam" id="PF05848"/>
    </source>
</evidence>
<dbReference type="OrthoDB" id="1680813at2"/>
<evidence type="ECO:0000256" key="4">
    <source>
        <dbReference type="ARBA" id="ARBA00023015"/>
    </source>
</evidence>
<dbReference type="STRING" id="393762.SAMN05660472_02924"/>
<sequence length="152" mass="17449">MARISDVIERFLKELIEDSKNNTIEIQRNELAKYFDCAPSQINYVLMTRFDYAKGYYIESQRGGGGYIKIKQLTFNEDNSLYNLITKRINNSITKSEGNRLITGLQERELITLREAKLMKAAIDDGAILSPLNIKNQIRANILKSMLVVLLE</sequence>
<accession>A0A1G9IQV6</accession>
<evidence type="ECO:0000313" key="11">
    <source>
        <dbReference type="Proteomes" id="UP000198718"/>
    </source>
</evidence>
<dbReference type="GO" id="GO:0006355">
    <property type="term" value="P:regulation of DNA-templated transcription"/>
    <property type="evidence" value="ECO:0007669"/>
    <property type="project" value="UniProtKB-UniRule"/>
</dbReference>
<evidence type="ECO:0000256" key="1">
    <source>
        <dbReference type="ARBA" id="ARBA00010189"/>
    </source>
</evidence>
<dbReference type="Pfam" id="PF05848">
    <property type="entry name" value="CtsR"/>
    <property type="match status" value="1"/>
</dbReference>
<dbReference type="Pfam" id="PF17727">
    <property type="entry name" value="CtsR_C"/>
    <property type="match status" value="1"/>
</dbReference>
<evidence type="ECO:0000256" key="3">
    <source>
        <dbReference type="ARBA" id="ARBA00022491"/>
    </source>
</evidence>
<protein>
    <recommendedName>
        <fullName evidence="2 7">Transcriptional regulator CtsR</fullName>
    </recommendedName>
</protein>
<evidence type="ECO:0000256" key="6">
    <source>
        <dbReference type="ARBA" id="ARBA00023163"/>
    </source>
</evidence>
<dbReference type="InterPro" id="IPR041473">
    <property type="entry name" value="CtsR_C"/>
</dbReference>
<dbReference type="GO" id="GO:0003677">
    <property type="term" value="F:DNA binding"/>
    <property type="evidence" value="ECO:0007669"/>
    <property type="project" value="UniProtKB-UniRule"/>
</dbReference>
<comment type="similarity">
    <text evidence="1 7">Belongs to the CtsR family.</text>
</comment>
<dbReference type="PIRSF" id="PIRSF010607">
    <property type="entry name" value="Txn_repr_CtsR"/>
    <property type="match status" value="1"/>
</dbReference>
<dbReference type="RefSeq" id="WP_090554923.1">
    <property type="nucleotide sequence ID" value="NZ_FNFP01000012.1"/>
</dbReference>
<organism evidence="10 11">
    <name type="scientific">Natronincola ferrireducens</name>
    <dbReference type="NCBI Taxonomy" id="393762"/>
    <lineage>
        <taxon>Bacteria</taxon>
        <taxon>Bacillati</taxon>
        <taxon>Bacillota</taxon>
        <taxon>Clostridia</taxon>
        <taxon>Peptostreptococcales</taxon>
        <taxon>Natronincolaceae</taxon>
        <taxon>Natronincola</taxon>
    </lineage>
</organism>
<keyword evidence="5 7" id="KW-0238">DNA-binding</keyword>
<dbReference type="EMBL" id="FNFP01000012">
    <property type="protein sequence ID" value="SDL27445.1"/>
    <property type="molecule type" value="Genomic_DNA"/>
</dbReference>
<dbReference type="InterPro" id="IPR008463">
    <property type="entry name" value="CtsR"/>
</dbReference>
<evidence type="ECO:0000256" key="5">
    <source>
        <dbReference type="ARBA" id="ARBA00023125"/>
    </source>
</evidence>
<feature type="domain" description="CtsR C-terminal dimerization" evidence="9">
    <location>
        <begin position="78"/>
        <end position="147"/>
    </location>
</feature>
<dbReference type="Proteomes" id="UP000198718">
    <property type="component" value="Unassembled WGS sequence"/>
</dbReference>
<reference evidence="10 11" key="1">
    <citation type="submission" date="2016-10" db="EMBL/GenBank/DDBJ databases">
        <authorList>
            <person name="de Groot N.N."/>
        </authorList>
    </citation>
    <scope>NUCLEOTIDE SEQUENCE [LARGE SCALE GENOMIC DNA]</scope>
    <source>
        <strain evidence="10 11">DSM 18346</strain>
    </source>
</reference>
<keyword evidence="4 7" id="KW-0805">Transcription regulation</keyword>
<dbReference type="InterPro" id="IPR041902">
    <property type="entry name" value="CtsR_N_sf"/>
</dbReference>
<name>A0A1G9IQV6_9FIRM</name>
<gene>
    <name evidence="10" type="ORF">SAMN05660472_02924</name>
</gene>
<dbReference type="InterPro" id="IPR041908">
    <property type="entry name" value="CtsR_C_sf"/>
</dbReference>
<dbReference type="Gene3D" id="3.30.56.130">
    <property type="entry name" value="Transcriptional regulator CtsR, winged HTH domain"/>
    <property type="match status" value="1"/>
</dbReference>
<keyword evidence="3 7" id="KW-0678">Repressor</keyword>
<keyword evidence="11" id="KW-1185">Reference proteome</keyword>